<sequence length="158" mass="17428">MLTIFYPKDDFTAADIAVRVQALAAGEGQSIQVLAKHFGRNEEQISQQLQQTQAALFIACDALIIDEKSKFEMQTLIQKGIKPVCLIPPDFKGLLSATESIHYTKGNLDNLAVMAQNFAKRLQPVQDRQPPQNDDMKLLIAGGLLIAGIILFSSMNKK</sequence>
<dbReference type="Proteomes" id="UP000236724">
    <property type="component" value="Unassembled WGS sequence"/>
</dbReference>
<keyword evidence="1" id="KW-0472">Membrane</keyword>
<keyword evidence="1" id="KW-1133">Transmembrane helix</keyword>
<keyword evidence="3" id="KW-1185">Reference proteome</keyword>
<dbReference type="RefSeq" id="WP_103921775.1">
    <property type="nucleotide sequence ID" value="NZ_FMSV02000546.1"/>
</dbReference>
<proteinExistence type="predicted"/>
<reference evidence="2 3" key="1">
    <citation type="submission" date="2016-10" db="EMBL/GenBank/DDBJ databases">
        <authorList>
            <person name="de Groot N.N."/>
        </authorList>
    </citation>
    <scope>NUCLEOTIDE SEQUENCE [LARGE SCALE GENOMIC DNA]</scope>
    <source>
        <strain evidence="2">MBHS1</strain>
    </source>
</reference>
<evidence type="ECO:0000313" key="2">
    <source>
        <dbReference type="EMBL" id="SEH08202.1"/>
    </source>
</evidence>
<dbReference type="EMBL" id="FMSV02000546">
    <property type="protein sequence ID" value="SEH08202.1"/>
    <property type="molecule type" value="Genomic_DNA"/>
</dbReference>
<dbReference type="AlphaFoldDB" id="A0A1H6FDQ9"/>
<protein>
    <recommendedName>
        <fullName evidence="4">TIR domain-containing protein</fullName>
    </recommendedName>
</protein>
<evidence type="ECO:0000313" key="3">
    <source>
        <dbReference type="Proteomes" id="UP000236724"/>
    </source>
</evidence>
<feature type="transmembrane region" description="Helical" evidence="1">
    <location>
        <begin position="138"/>
        <end position="155"/>
    </location>
</feature>
<evidence type="ECO:0000256" key="1">
    <source>
        <dbReference type="SAM" id="Phobius"/>
    </source>
</evidence>
<keyword evidence="1" id="KW-0812">Transmembrane</keyword>
<evidence type="ECO:0008006" key="4">
    <source>
        <dbReference type="Google" id="ProtNLM"/>
    </source>
</evidence>
<gene>
    <name evidence="2" type="ORF">MBHS_04092</name>
</gene>
<name>A0A1H6FDQ9_9GAMM</name>
<accession>A0A1H6FDQ9</accession>
<organism evidence="2 3">
    <name type="scientific">Candidatus Venteria ishoeyi</name>
    <dbReference type="NCBI Taxonomy" id="1899563"/>
    <lineage>
        <taxon>Bacteria</taxon>
        <taxon>Pseudomonadati</taxon>
        <taxon>Pseudomonadota</taxon>
        <taxon>Gammaproteobacteria</taxon>
        <taxon>Thiotrichales</taxon>
        <taxon>Thiotrichaceae</taxon>
        <taxon>Venteria</taxon>
    </lineage>
</organism>